<reference evidence="1 2" key="1">
    <citation type="submission" date="2015-08" db="EMBL/GenBank/DDBJ databases">
        <authorList>
            <person name="Babu N.S."/>
            <person name="Beckwith C.J."/>
            <person name="Beseler K.G."/>
            <person name="Brison A."/>
            <person name="Carone J.V."/>
            <person name="Caskin T.P."/>
            <person name="Diamond M."/>
            <person name="Durham M.E."/>
            <person name="Foxe J.M."/>
            <person name="Go M."/>
            <person name="Henderson B.A."/>
            <person name="Jones I.B."/>
            <person name="McGettigan J.A."/>
            <person name="Micheletti S.J."/>
            <person name="Nasrallah M.E."/>
            <person name="Ortiz D."/>
            <person name="Piller C.R."/>
            <person name="Privatt S.R."/>
            <person name="Schneider S.L."/>
            <person name="Sharp S."/>
            <person name="Smith T.C."/>
            <person name="Stanton J.D."/>
            <person name="Ullery H.E."/>
            <person name="Wilson R.J."/>
            <person name="Serrano M.G."/>
            <person name="Buck G."/>
            <person name="Lee V."/>
            <person name="Wang Y."/>
            <person name="Carvalho R."/>
            <person name="Voegtly L."/>
            <person name="Shi R."/>
            <person name="Duckworth R."/>
            <person name="Johnson A."/>
            <person name="Loviza R."/>
            <person name="Walstead R."/>
            <person name="Shah Z."/>
            <person name="Kiflezghi M."/>
            <person name="Wade K."/>
            <person name="Ball S.L."/>
            <person name="Bradley K.W."/>
            <person name="Asai D.J."/>
            <person name="Bowman C.A."/>
            <person name="Russell D.A."/>
            <person name="Pope W.H."/>
            <person name="Jacobs-Sera D."/>
            <person name="Hendrix R.W."/>
            <person name="Hatfull G.F."/>
        </authorList>
    </citation>
    <scope>NUCLEOTIDE SEQUENCE [LARGE SCALE GENOMIC DNA]</scope>
    <source>
        <strain evidence="1 2">DSM 27648</strain>
    </source>
</reference>
<gene>
    <name evidence="1" type="ORF">AKJ09_10988</name>
</gene>
<dbReference type="OrthoDB" id="5526828at2"/>
<proteinExistence type="predicted"/>
<dbReference type="EMBL" id="CP012333">
    <property type="protein sequence ID" value="AKV04325.1"/>
    <property type="molecule type" value="Genomic_DNA"/>
</dbReference>
<keyword evidence="2" id="KW-1185">Reference proteome</keyword>
<dbReference type="RefSeq" id="WP_146654960.1">
    <property type="nucleotide sequence ID" value="NZ_CP012333.1"/>
</dbReference>
<accession>A0A0K1QFX9</accession>
<dbReference type="KEGG" id="llu:AKJ09_10988"/>
<sequence>MRFRESLLLVGLVCCGPTRARVESPMEPGAKAYEAAKASEARGFDRGSAATALAVDVQPCKTSGVPTGVGHVSVMFGADGTVVDARLDETTLDGKLNPFIGTAAAPCILERFKASRIKPFAEGPPVTVGRSFTIR</sequence>
<dbReference type="AlphaFoldDB" id="A0A0K1QFX9"/>
<dbReference type="STRING" id="1391654.AKJ09_10988"/>
<protein>
    <recommendedName>
        <fullName evidence="3">TonB C-terminal domain-containing protein</fullName>
    </recommendedName>
</protein>
<evidence type="ECO:0000313" key="2">
    <source>
        <dbReference type="Proteomes" id="UP000064967"/>
    </source>
</evidence>
<evidence type="ECO:0008006" key="3">
    <source>
        <dbReference type="Google" id="ProtNLM"/>
    </source>
</evidence>
<dbReference type="Proteomes" id="UP000064967">
    <property type="component" value="Chromosome"/>
</dbReference>
<name>A0A0K1QFX9_9BACT</name>
<organism evidence="1 2">
    <name type="scientific">Labilithrix luteola</name>
    <dbReference type="NCBI Taxonomy" id="1391654"/>
    <lineage>
        <taxon>Bacteria</taxon>
        <taxon>Pseudomonadati</taxon>
        <taxon>Myxococcota</taxon>
        <taxon>Polyangia</taxon>
        <taxon>Polyangiales</taxon>
        <taxon>Labilitrichaceae</taxon>
        <taxon>Labilithrix</taxon>
    </lineage>
</organism>
<evidence type="ECO:0000313" key="1">
    <source>
        <dbReference type="EMBL" id="AKV04325.1"/>
    </source>
</evidence>